<protein>
    <submittedName>
        <fullName evidence="3">Uncharacterized protein</fullName>
    </submittedName>
</protein>
<feature type="compositionally biased region" description="Basic residues" evidence="2">
    <location>
        <begin position="309"/>
        <end position="322"/>
    </location>
</feature>
<feature type="region of interest" description="Disordered" evidence="2">
    <location>
        <begin position="595"/>
        <end position="664"/>
    </location>
</feature>
<feature type="compositionally biased region" description="Polar residues" evidence="2">
    <location>
        <begin position="290"/>
        <end position="303"/>
    </location>
</feature>
<evidence type="ECO:0000313" key="4">
    <source>
        <dbReference type="Proteomes" id="UP001163828"/>
    </source>
</evidence>
<feature type="compositionally biased region" description="Polar residues" evidence="2">
    <location>
        <begin position="595"/>
        <end position="607"/>
    </location>
</feature>
<sequence length="664" mass="72450">MASLSSAANSAGPVQKNSPTQVESDNSARSRTVMSMLSGFANDCMTEWGFYPEMAQDMENLKVENAALRSENAALKKDHAFMQGNIKKLWQDNEILDRSLKHAGPERDFFKDRAERYHYMLSINPVSLPAVCHNLEQEVERLRRQYSALTSTTERLVNDGLALGVLSKSEPSSDDLSLNVHYNRSQLITTQARATLSNVPQHMNVNLNAHVPPQISPVLQQPVYTSSQSQQPSPTLPVHHQSYNSVHIPSQIASQPQSMVHRTPNNRLVNVVTSVDQRRHSFPPVERVAGTSTSPQSLHQSNMNPHNPLHLHLHANARHHSHPQLQSRSQPSSMTPSTSPNPSAHSQRSASLPHSHSQVQMVPQSRSAPVENQLSIQHSVPSNSQIMHSFVQTSPLTPTAQNMPNPTVRTNVYPPAGPSMLSQQVSASPPSPSTVTHNAPVSAPSSSGELMSAPVREARIINKKPIQGPAPPTPPQSDKSLSPEQEQYSTLPSPPLIRQTLKRAGIDEGIPESSSKRMRLDATELVIEPIESMLRPGEATTVARTAESMIQDAIGSSQTETGDVIVKSSDPQAARPSAKAQTLEPVAEDVVTTVQDESAPTSPTFASPQLRVENLDDNTTKTPKNIYTDKPTGPVISAEENGQNEIYAEAEGSEEDGEDEEDEE</sequence>
<feature type="compositionally biased region" description="Polar residues" evidence="2">
    <location>
        <begin position="15"/>
        <end position="29"/>
    </location>
</feature>
<evidence type="ECO:0000256" key="1">
    <source>
        <dbReference type="SAM" id="Coils"/>
    </source>
</evidence>
<comment type="caution">
    <text evidence="3">The sequence shown here is derived from an EMBL/GenBank/DDBJ whole genome shotgun (WGS) entry which is preliminary data.</text>
</comment>
<feature type="coiled-coil region" evidence="1">
    <location>
        <begin position="51"/>
        <end position="78"/>
    </location>
</feature>
<dbReference type="EMBL" id="MU790576">
    <property type="protein sequence ID" value="KAJ3997681.1"/>
    <property type="molecule type" value="Genomic_DNA"/>
</dbReference>
<reference evidence="3" key="1">
    <citation type="submission" date="2022-08" db="EMBL/GenBank/DDBJ databases">
        <authorList>
            <consortium name="DOE Joint Genome Institute"/>
            <person name="Min B."/>
            <person name="Riley R."/>
            <person name="Sierra-Patev S."/>
            <person name="Naranjo-Ortiz M."/>
            <person name="Looney B."/>
            <person name="Konkel Z."/>
            <person name="Slot J.C."/>
            <person name="Sakamoto Y."/>
            <person name="Steenwyk J.L."/>
            <person name="Rokas A."/>
            <person name="Carro J."/>
            <person name="Camarero S."/>
            <person name="Ferreira P."/>
            <person name="Molpeceres G."/>
            <person name="Ruiz-Duenas F.J."/>
            <person name="Serrano A."/>
            <person name="Henrissat B."/>
            <person name="Drula E."/>
            <person name="Hughes K.W."/>
            <person name="Mata J.L."/>
            <person name="Ishikawa N.K."/>
            <person name="Vargas-Isla R."/>
            <person name="Ushijima S."/>
            <person name="Smith C.A."/>
            <person name="Ahrendt S."/>
            <person name="Andreopoulos W."/>
            <person name="He G."/>
            <person name="Labutti K."/>
            <person name="Lipzen A."/>
            <person name="Ng V."/>
            <person name="Sandor L."/>
            <person name="Barry K."/>
            <person name="Martinez A.T."/>
            <person name="Xiao Y."/>
            <person name="Gibbons J.G."/>
            <person name="Terashima K."/>
            <person name="Hibbett D.S."/>
            <person name="Grigoriev I.V."/>
        </authorList>
    </citation>
    <scope>NUCLEOTIDE SEQUENCE</scope>
    <source>
        <strain evidence="3">TFB10827</strain>
    </source>
</reference>
<dbReference type="Proteomes" id="UP001163828">
    <property type="component" value="Unassembled WGS sequence"/>
</dbReference>
<feature type="compositionally biased region" description="Low complexity" evidence="2">
    <location>
        <begin position="326"/>
        <end position="343"/>
    </location>
</feature>
<feature type="coiled-coil region" evidence="1">
    <location>
        <begin position="132"/>
        <end position="159"/>
    </location>
</feature>
<feature type="compositionally biased region" description="Polar residues" evidence="2">
    <location>
        <begin position="344"/>
        <end position="372"/>
    </location>
</feature>
<keyword evidence="1" id="KW-0175">Coiled coil</keyword>
<accession>A0ABQ8QGR7</accession>
<evidence type="ECO:0000313" key="3">
    <source>
        <dbReference type="EMBL" id="KAJ3997681.1"/>
    </source>
</evidence>
<feature type="compositionally biased region" description="Polar residues" evidence="2">
    <location>
        <begin position="476"/>
        <end position="491"/>
    </location>
</feature>
<feature type="region of interest" description="Disordered" evidence="2">
    <location>
        <begin position="1"/>
        <end position="29"/>
    </location>
</feature>
<feature type="region of interest" description="Disordered" evidence="2">
    <location>
        <begin position="274"/>
        <end position="372"/>
    </location>
</feature>
<feature type="region of interest" description="Disordered" evidence="2">
    <location>
        <begin position="464"/>
        <end position="498"/>
    </location>
</feature>
<feature type="compositionally biased region" description="Polar residues" evidence="2">
    <location>
        <begin position="395"/>
        <end position="410"/>
    </location>
</feature>
<feature type="non-terminal residue" evidence="3">
    <location>
        <position position="664"/>
    </location>
</feature>
<keyword evidence="4" id="KW-1185">Reference proteome</keyword>
<feature type="region of interest" description="Disordered" evidence="2">
    <location>
        <begin position="395"/>
        <end position="450"/>
    </location>
</feature>
<gene>
    <name evidence="3" type="ORF">F5050DRAFT_1901939</name>
</gene>
<feature type="compositionally biased region" description="Acidic residues" evidence="2">
    <location>
        <begin position="651"/>
        <end position="664"/>
    </location>
</feature>
<name>A0ABQ8QGR7_9AGAR</name>
<feature type="compositionally biased region" description="Polar residues" evidence="2">
    <location>
        <begin position="437"/>
        <end position="449"/>
    </location>
</feature>
<evidence type="ECO:0000256" key="2">
    <source>
        <dbReference type="SAM" id="MobiDB-lite"/>
    </source>
</evidence>
<feature type="compositionally biased region" description="Low complexity" evidence="2">
    <location>
        <begin position="422"/>
        <end position="436"/>
    </location>
</feature>
<organism evidence="3 4">
    <name type="scientific">Lentinula boryana</name>
    <dbReference type="NCBI Taxonomy" id="40481"/>
    <lineage>
        <taxon>Eukaryota</taxon>
        <taxon>Fungi</taxon>
        <taxon>Dikarya</taxon>
        <taxon>Basidiomycota</taxon>
        <taxon>Agaricomycotina</taxon>
        <taxon>Agaricomycetes</taxon>
        <taxon>Agaricomycetidae</taxon>
        <taxon>Agaricales</taxon>
        <taxon>Marasmiineae</taxon>
        <taxon>Omphalotaceae</taxon>
        <taxon>Lentinula</taxon>
    </lineage>
</organism>
<proteinExistence type="predicted"/>